<dbReference type="PANTHER" id="PTHR43649">
    <property type="entry name" value="ARABINOSE-BINDING PROTEIN-RELATED"/>
    <property type="match status" value="1"/>
</dbReference>
<name>A0ABN2GYM7_9ACTN</name>
<dbReference type="PROSITE" id="PS51318">
    <property type="entry name" value="TAT"/>
    <property type="match status" value="1"/>
</dbReference>
<dbReference type="SUPFAM" id="SSF53850">
    <property type="entry name" value="Periplasmic binding protein-like II"/>
    <property type="match status" value="1"/>
</dbReference>
<dbReference type="EMBL" id="BAAANY010000009">
    <property type="protein sequence ID" value="GAA1679058.1"/>
    <property type="molecule type" value="Genomic_DNA"/>
</dbReference>
<dbReference type="Gene3D" id="3.40.190.10">
    <property type="entry name" value="Periplasmic binding protein-like II"/>
    <property type="match status" value="1"/>
</dbReference>
<keyword evidence="1" id="KW-0732">Signal</keyword>
<dbReference type="PROSITE" id="PS51257">
    <property type="entry name" value="PROKAR_LIPOPROTEIN"/>
    <property type="match status" value="1"/>
</dbReference>
<sequence length="447" mass="48189">MANGISRRTLLKAGIGTAAAATAGAAALAGCGRTTAGSSEPLEFWNFYTPNPLRTPTSIAQGGWFDTFIADWNKKNKQQVKPIFIPNYTGTNKVQTSFAAGSGPDIFLMSPGDFLRYYNGGVLQDLTPYMTKEAIADFLPGALDTRTVDGHVYALPMEQEPLAIYYSEKVWEDAHLSEGDIPKTWDAMLELAAKLETKDRAGLVFEPGQGYFQNFTWYPWMWQGGADAVGGDGKSAFDTKGAIQALQLFQDGVVKGVSPRTNPAAGDLPAALDKGQAAMWQSGIWNVADFRLRLPKTRYGIFRLPTPSGGRYATIAGGWAFVANKNGRNPEAAAKFCVEAVGSMDPASVKRVADWCTVAKSDISPRKSALDLGTARGGYSTPIMKQFKDDIYPGTRGEPRYPPVIYKAISDAIQNTMLAGHKAADEAEIAGASIDAYLKSYEGAKIL</sequence>
<organism evidence="2 3">
    <name type="scientific">Fodinicola feengrottensis</name>
    <dbReference type="NCBI Taxonomy" id="435914"/>
    <lineage>
        <taxon>Bacteria</taxon>
        <taxon>Bacillati</taxon>
        <taxon>Actinomycetota</taxon>
        <taxon>Actinomycetes</taxon>
        <taxon>Mycobacteriales</taxon>
        <taxon>Fodinicola</taxon>
    </lineage>
</organism>
<protein>
    <submittedName>
        <fullName evidence="2">Sugar ABC transporter substrate-binding protein</fullName>
    </submittedName>
</protein>
<reference evidence="2 3" key="1">
    <citation type="journal article" date="2019" name="Int. J. Syst. Evol. Microbiol.">
        <title>The Global Catalogue of Microorganisms (GCM) 10K type strain sequencing project: providing services to taxonomists for standard genome sequencing and annotation.</title>
        <authorList>
            <consortium name="The Broad Institute Genomics Platform"/>
            <consortium name="The Broad Institute Genome Sequencing Center for Infectious Disease"/>
            <person name="Wu L."/>
            <person name="Ma J."/>
        </authorList>
    </citation>
    <scope>NUCLEOTIDE SEQUENCE [LARGE SCALE GENOMIC DNA]</scope>
    <source>
        <strain evidence="2 3">JCM 14718</strain>
    </source>
</reference>
<dbReference type="InterPro" id="IPR050490">
    <property type="entry name" value="Bact_solute-bd_prot1"/>
</dbReference>
<evidence type="ECO:0000313" key="3">
    <source>
        <dbReference type="Proteomes" id="UP001500618"/>
    </source>
</evidence>
<accession>A0ABN2GYM7</accession>
<dbReference type="CDD" id="cd13585">
    <property type="entry name" value="PBP2_TMBP_like"/>
    <property type="match status" value="1"/>
</dbReference>
<dbReference type="Pfam" id="PF01547">
    <property type="entry name" value="SBP_bac_1"/>
    <property type="match status" value="1"/>
</dbReference>
<dbReference type="InterPro" id="IPR006311">
    <property type="entry name" value="TAT_signal"/>
</dbReference>
<evidence type="ECO:0000256" key="1">
    <source>
        <dbReference type="SAM" id="SignalP"/>
    </source>
</evidence>
<gene>
    <name evidence="2" type="ORF">GCM10009765_30360</name>
</gene>
<dbReference type="RefSeq" id="WP_344310818.1">
    <property type="nucleotide sequence ID" value="NZ_BAAANY010000009.1"/>
</dbReference>
<proteinExistence type="predicted"/>
<dbReference type="Proteomes" id="UP001500618">
    <property type="component" value="Unassembled WGS sequence"/>
</dbReference>
<dbReference type="InterPro" id="IPR006059">
    <property type="entry name" value="SBP"/>
</dbReference>
<comment type="caution">
    <text evidence="2">The sequence shown here is derived from an EMBL/GenBank/DDBJ whole genome shotgun (WGS) entry which is preliminary data.</text>
</comment>
<keyword evidence="3" id="KW-1185">Reference proteome</keyword>
<dbReference type="PANTHER" id="PTHR43649:SF12">
    <property type="entry name" value="DIACETYLCHITOBIOSE BINDING PROTEIN DASA"/>
    <property type="match status" value="1"/>
</dbReference>
<evidence type="ECO:0000313" key="2">
    <source>
        <dbReference type="EMBL" id="GAA1679058.1"/>
    </source>
</evidence>
<feature type="chain" id="PRO_5047003129" evidence="1">
    <location>
        <begin position="30"/>
        <end position="447"/>
    </location>
</feature>
<feature type="signal peptide" evidence="1">
    <location>
        <begin position="1"/>
        <end position="29"/>
    </location>
</feature>